<dbReference type="EMBL" id="BPLQ01013428">
    <property type="protein sequence ID" value="GIY71999.1"/>
    <property type="molecule type" value="Genomic_DNA"/>
</dbReference>
<evidence type="ECO:0000313" key="1">
    <source>
        <dbReference type="EMBL" id="GIY71999.1"/>
    </source>
</evidence>
<dbReference type="AlphaFoldDB" id="A0AAV4VQE5"/>
<name>A0AAV4VQE5_9ARAC</name>
<sequence>MKEQTIILHPRALFAFDKWDRHVYSYLNGVIKEVTLFSCRCLDQGFRGWVPFMGSEWQVIDLVGGKSDACVRYRRQPSEFDLGERCDFIRNRFSYLAAPL</sequence>
<keyword evidence="2" id="KW-1185">Reference proteome</keyword>
<accession>A0AAV4VQE5</accession>
<reference evidence="1 2" key="1">
    <citation type="submission" date="2021-06" db="EMBL/GenBank/DDBJ databases">
        <title>Caerostris darwini draft genome.</title>
        <authorList>
            <person name="Kono N."/>
            <person name="Arakawa K."/>
        </authorList>
    </citation>
    <scope>NUCLEOTIDE SEQUENCE [LARGE SCALE GENOMIC DNA]</scope>
</reference>
<dbReference type="Proteomes" id="UP001054837">
    <property type="component" value="Unassembled WGS sequence"/>
</dbReference>
<evidence type="ECO:0000313" key="2">
    <source>
        <dbReference type="Proteomes" id="UP001054837"/>
    </source>
</evidence>
<proteinExistence type="predicted"/>
<comment type="caution">
    <text evidence="1">The sequence shown here is derived from an EMBL/GenBank/DDBJ whole genome shotgun (WGS) entry which is preliminary data.</text>
</comment>
<organism evidence="1 2">
    <name type="scientific">Caerostris darwini</name>
    <dbReference type="NCBI Taxonomy" id="1538125"/>
    <lineage>
        <taxon>Eukaryota</taxon>
        <taxon>Metazoa</taxon>
        <taxon>Ecdysozoa</taxon>
        <taxon>Arthropoda</taxon>
        <taxon>Chelicerata</taxon>
        <taxon>Arachnida</taxon>
        <taxon>Araneae</taxon>
        <taxon>Araneomorphae</taxon>
        <taxon>Entelegynae</taxon>
        <taxon>Araneoidea</taxon>
        <taxon>Araneidae</taxon>
        <taxon>Caerostris</taxon>
    </lineage>
</organism>
<protein>
    <submittedName>
        <fullName evidence="1">Uncharacterized protein</fullName>
    </submittedName>
</protein>
<gene>
    <name evidence="1" type="ORF">CDAR_67251</name>
</gene>